<dbReference type="Pfam" id="PF13972">
    <property type="entry name" value="TetR"/>
    <property type="match status" value="1"/>
</dbReference>
<reference evidence="4" key="1">
    <citation type="submission" date="2012-09" db="EMBL/GenBank/DDBJ databases">
        <title>Metagenomic Characterization of a Microbial Community in Wastewater Detects High Levels of Antibiotic Resistance.</title>
        <authorList>
            <person name="Abrams M."/>
            <person name="Caldwell A."/>
            <person name="Vandaei E."/>
            <person name="Lee W."/>
            <person name="Perrott J."/>
            <person name="Khan S.Y."/>
            <person name="Ta J."/>
            <person name="Romero D."/>
            <person name="Nguyen V."/>
            <person name="Pourmand N."/>
            <person name="Ouverney C.C."/>
        </authorList>
    </citation>
    <scope>NUCLEOTIDE SEQUENCE</scope>
</reference>
<dbReference type="AlphaFoldDB" id="L7VRV7"/>
<dbReference type="PANTHER" id="PTHR43479:SF12">
    <property type="entry name" value="TRANSCRIPTIONAL REGULATORY PROTEIN"/>
    <property type="match status" value="1"/>
</dbReference>
<keyword evidence="1 2" id="KW-0238">DNA-binding</keyword>
<evidence type="ECO:0000256" key="1">
    <source>
        <dbReference type="ARBA" id="ARBA00023125"/>
    </source>
</evidence>
<proteinExistence type="predicted"/>
<evidence type="ECO:0000259" key="3">
    <source>
        <dbReference type="PROSITE" id="PS50977"/>
    </source>
</evidence>
<dbReference type="InterPro" id="IPR025722">
    <property type="entry name" value="TetR"/>
</dbReference>
<sequence>MRRRATGVIAMERKAPRRTKERILEVSLGMFNSFGEPNVTTNAIADEMNISPGNLYYHYRSKDEIVTKIFAQFERELDELFAMGKDRPANVEDTWFWLHLLFEKIWKYRFIYRDLNDLLSKNRIIETHFKTILQNAQKNTERLMNEMRSINQLKATDGEIRAVATNLVMLATYWHSYSYVMNPRKLDEAEAMGHGVFQVMVLLAPYLQGDARLLFEKLASEYR</sequence>
<name>L7VRV7_9BACT</name>
<evidence type="ECO:0000313" key="4">
    <source>
        <dbReference type="EMBL" id="AGC71752.1"/>
    </source>
</evidence>
<dbReference type="EMBL" id="JX649881">
    <property type="protein sequence ID" value="AGC71752.1"/>
    <property type="molecule type" value="Genomic_DNA"/>
</dbReference>
<dbReference type="Pfam" id="PF00440">
    <property type="entry name" value="TetR_N"/>
    <property type="match status" value="1"/>
</dbReference>
<dbReference type="SUPFAM" id="SSF46689">
    <property type="entry name" value="Homeodomain-like"/>
    <property type="match status" value="1"/>
</dbReference>
<dbReference type="InterPro" id="IPR009057">
    <property type="entry name" value="Homeodomain-like_sf"/>
</dbReference>
<dbReference type="Gene3D" id="1.10.357.10">
    <property type="entry name" value="Tetracycline Repressor, domain 2"/>
    <property type="match status" value="1"/>
</dbReference>
<dbReference type="InterPro" id="IPR001647">
    <property type="entry name" value="HTH_TetR"/>
</dbReference>
<accession>L7VRV7</accession>
<dbReference type="GO" id="GO:0003677">
    <property type="term" value="F:DNA binding"/>
    <property type="evidence" value="ECO:0007669"/>
    <property type="project" value="UniProtKB-UniRule"/>
</dbReference>
<dbReference type="InterPro" id="IPR050624">
    <property type="entry name" value="HTH-type_Tx_Regulator"/>
</dbReference>
<organism evidence="4">
    <name type="scientific">uncultured bacterium A1Q1_fos_504</name>
    <dbReference type="NCBI Taxonomy" id="1256580"/>
    <lineage>
        <taxon>Bacteria</taxon>
        <taxon>environmental samples</taxon>
    </lineage>
</organism>
<feature type="domain" description="HTH tetR-type" evidence="3">
    <location>
        <begin position="17"/>
        <end position="77"/>
    </location>
</feature>
<feature type="DNA-binding region" description="H-T-H motif" evidence="2">
    <location>
        <begin position="40"/>
        <end position="59"/>
    </location>
</feature>
<dbReference type="PROSITE" id="PS50977">
    <property type="entry name" value="HTH_TETR_2"/>
    <property type="match status" value="1"/>
</dbReference>
<dbReference type="PRINTS" id="PR00455">
    <property type="entry name" value="HTHTETR"/>
</dbReference>
<evidence type="ECO:0000256" key="2">
    <source>
        <dbReference type="PROSITE-ProRule" id="PRU00335"/>
    </source>
</evidence>
<protein>
    <submittedName>
        <fullName evidence="4">Transcriptional regulator, TetR family</fullName>
    </submittedName>
</protein>
<dbReference type="PANTHER" id="PTHR43479">
    <property type="entry name" value="ACREF/ENVCD OPERON REPRESSOR-RELATED"/>
    <property type="match status" value="1"/>
</dbReference>